<dbReference type="EMBL" id="BT085834">
    <property type="protein sequence ID" value="ACR36187.1"/>
    <property type="molecule type" value="mRNA"/>
</dbReference>
<reference evidence="1" key="2">
    <citation type="submission" date="2012-06" db="EMBL/GenBank/DDBJ databases">
        <authorList>
            <person name="Yu Y."/>
            <person name="Currie J."/>
            <person name="Lomeli R."/>
            <person name="Angelova A."/>
            <person name="Collura K."/>
            <person name="Wissotski M."/>
            <person name="Campos D."/>
            <person name="Kudrna D."/>
            <person name="Golser W."/>
            <person name="Ashely E."/>
            <person name="Descour A."/>
            <person name="Fernandes J."/>
            <person name="Soderlund C."/>
            <person name="Walbot V."/>
        </authorList>
    </citation>
    <scope>NUCLEOTIDE SEQUENCE</scope>
    <source>
        <strain evidence="1">B73</strain>
    </source>
</reference>
<sequence length="101" mass="11245">MVMIPVRKPPPPAALLAPWPPALSWWCCPLDHGNCTTGPWYRTMSTAPATVRTVPAILAWLCTLRSRTFSMRRTRAMTNVTAGRMFMSADAKPAEVRFAPM</sequence>
<dbReference type="AlphaFoldDB" id="C4J4T7"/>
<name>C4J4T7_MAIZE</name>
<organism evidence="1">
    <name type="scientific">Zea mays</name>
    <name type="common">Maize</name>
    <dbReference type="NCBI Taxonomy" id="4577"/>
    <lineage>
        <taxon>Eukaryota</taxon>
        <taxon>Viridiplantae</taxon>
        <taxon>Streptophyta</taxon>
        <taxon>Embryophyta</taxon>
        <taxon>Tracheophyta</taxon>
        <taxon>Spermatophyta</taxon>
        <taxon>Magnoliopsida</taxon>
        <taxon>Liliopsida</taxon>
        <taxon>Poales</taxon>
        <taxon>Poaceae</taxon>
        <taxon>PACMAD clade</taxon>
        <taxon>Panicoideae</taxon>
        <taxon>Andropogonodae</taxon>
        <taxon>Andropogoneae</taxon>
        <taxon>Tripsacinae</taxon>
        <taxon>Zea</taxon>
    </lineage>
</organism>
<accession>C4J4T7</accession>
<evidence type="ECO:0000313" key="1">
    <source>
        <dbReference type="EMBL" id="ACR36187.1"/>
    </source>
</evidence>
<protein>
    <submittedName>
        <fullName evidence="1">Uncharacterized protein</fullName>
    </submittedName>
</protein>
<proteinExistence type="evidence at transcript level"/>
<reference evidence="1" key="1">
    <citation type="journal article" date="2009" name="PLoS Genet.">
        <title>Sequencing, mapping, and analysis of 27,455 maize full-length cDNAs.</title>
        <authorList>
            <person name="Soderlund C."/>
            <person name="Descour A."/>
            <person name="Kudrna D."/>
            <person name="Bomhoff M."/>
            <person name="Boyd L."/>
            <person name="Currie J."/>
            <person name="Angelova A."/>
            <person name="Collura K."/>
            <person name="Wissotski M."/>
            <person name="Ashley E."/>
            <person name="Morrow D."/>
            <person name="Fernandes J."/>
            <person name="Walbot V."/>
            <person name="Yu Y."/>
        </authorList>
    </citation>
    <scope>NUCLEOTIDE SEQUENCE</scope>
    <source>
        <strain evidence="1">B73</strain>
    </source>
</reference>